<name>J4UDM9_TRIAS</name>
<keyword evidence="4" id="KW-0963">Cytoplasm</keyword>
<dbReference type="PANTHER" id="PTHR12786">
    <property type="entry name" value="SPLICING FACTOR SF3A-RELATED"/>
    <property type="match status" value="1"/>
</dbReference>
<evidence type="ECO:0000259" key="10">
    <source>
        <dbReference type="Pfam" id="PF22782"/>
    </source>
</evidence>
<dbReference type="EMBL" id="ALBS01000175">
    <property type="protein sequence ID" value="EJT49255.1"/>
    <property type="molecule type" value="Genomic_DNA"/>
</dbReference>
<keyword evidence="8" id="KW-0131">Cell cycle</keyword>
<evidence type="ECO:0000256" key="6">
    <source>
        <dbReference type="ARBA" id="ARBA00023187"/>
    </source>
</evidence>
<dbReference type="OrthoDB" id="547031at2759"/>
<dbReference type="AlphaFoldDB" id="J4UDM9"/>
<feature type="domain" description="SDE2-like" evidence="10">
    <location>
        <begin position="69"/>
        <end position="192"/>
    </location>
</feature>
<keyword evidence="5" id="KW-0507">mRNA processing</keyword>
<proteinExistence type="inferred from homology"/>
<dbReference type="GO" id="GO:0006397">
    <property type="term" value="P:mRNA processing"/>
    <property type="evidence" value="ECO:0007669"/>
    <property type="project" value="UniProtKB-KW"/>
</dbReference>
<dbReference type="Proteomes" id="UP000002748">
    <property type="component" value="Unassembled WGS sequence"/>
</dbReference>
<gene>
    <name evidence="11" type="ORF">A1Q1_01613</name>
</gene>
<dbReference type="RefSeq" id="XP_014180127.1">
    <property type="nucleotide sequence ID" value="XM_014324652.1"/>
</dbReference>
<sequence>MRVHLRLPSPLGTQVLHVDGATPAGELLPFDSAYLRTRTRLVSLDEPVGGLELAPGFPIDIDVVPRTLGGKGGFGANLRAAGGRMSTAKTDNTDSCRDLNGRRLGSIKEAQKQAELIESLPALRAKAAAESTAKLEALERKLGVSSGGSGEEGAKRLAEVDLEELARKKHKFEDDKFIDETREIKENVRSAVGAALLKKRKKNKDAAGKGKEKAAADKDKMPPPKAKPAPVASAA</sequence>
<protein>
    <recommendedName>
        <fullName evidence="10">SDE2-like domain-containing protein</fullName>
    </recommendedName>
</protein>
<feature type="region of interest" description="Disordered" evidence="9">
    <location>
        <begin position="189"/>
        <end position="235"/>
    </location>
</feature>
<evidence type="ECO:0000256" key="1">
    <source>
        <dbReference type="ARBA" id="ARBA00004123"/>
    </source>
</evidence>
<dbReference type="HOGENOM" id="CLU_060603_1_1_1"/>
<evidence type="ECO:0000256" key="3">
    <source>
        <dbReference type="ARBA" id="ARBA00008726"/>
    </source>
</evidence>
<evidence type="ECO:0000313" key="12">
    <source>
        <dbReference type="Proteomes" id="UP000002748"/>
    </source>
</evidence>
<dbReference type="KEGG" id="tasa:A1Q1_01613"/>
<dbReference type="GeneID" id="25985127"/>
<evidence type="ECO:0000256" key="4">
    <source>
        <dbReference type="ARBA" id="ARBA00022490"/>
    </source>
</evidence>
<dbReference type="GO" id="GO:0005737">
    <property type="term" value="C:cytoplasm"/>
    <property type="evidence" value="ECO:0007669"/>
    <property type="project" value="UniProtKB-SubCell"/>
</dbReference>
<dbReference type="InterPro" id="IPR051421">
    <property type="entry name" value="RNA_Proc_DNA_Dmg_Regulator"/>
</dbReference>
<reference evidence="11 12" key="1">
    <citation type="journal article" date="2012" name="Eukaryot. Cell">
        <title>Draft genome sequence of CBS 2479, the standard type strain of Trichosporon asahii.</title>
        <authorList>
            <person name="Yang R.Y."/>
            <person name="Li H.T."/>
            <person name="Zhu H."/>
            <person name="Zhou G.P."/>
            <person name="Wang M."/>
            <person name="Wang L."/>
        </authorList>
    </citation>
    <scope>NUCLEOTIDE SEQUENCE [LARGE SCALE GENOMIC DNA]</scope>
    <source>
        <strain evidence="12">ATCC 90039 / CBS 2479 / JCM 2466 / KCTC 7840 / NCYC 2677 / UAMH 7654</strain>
    </source>
</reference>
<keyword evidence="7" id="KW-0539">Nucleus</keyword>
<comment type="similarity">
    <text evidence="3">Belongs to the SDE2 family.</text>
</comment>
<evidence type="ECO:0000256" key="5">
    <source>
        <dbReference type="ARBA" id="ARBA00022664"/>
    </source>
</evidence>
<dbReference type="GO" id="GO:0008380">
    <property type="term" value="P:RNA splicing"/>
    <property type="evidence" value="ECO:0007669"/>
    <property type="project" value="UniProtKB-KW"/>
</dbReference>
<comment type="caution">
    <text evidence="11">The sequence shown here is derived from an EMBL/GenBank/DDBJ whole genome shotgun (WGS) entry which is preliminary data.</text>
</comment>
<dbReference type="GO" id="GO:0005634">
    <property type="term" value="C:nucleus"/>
    <property type="evidence" value="ECO:0007669"/>
    <property type="project" value="UniProtKB-SubCell"/>
</dbReference>
<evidence type="ECO:0000313" key="11">
    <source>
        <dbReference type="EMBL" id="EJT49255.1"/>
    </source>
</evidence>
<evidence type="ECO:0000256" key="9">
    <source>
        <dbReference type="SAM" id="MobiDB-lite"/>
    </source>
</evidence>
<dbReference type="InterPro" id="IPR053822">
    <property type="entry name" value="SDE2-like_dom"/>
</dbReference>
<organism evidence="11 12">
    <name type="scientific">Trichosporon asahii var. asahii (strain ATCC 90039 / CBS 2479 / JCM 2466 / KCTC 7840 / NBRC 103889/ NCYC 2677 / UAMH 7654)</name>
    <name type="common">Yeast</name>
    <dbReference type="NCBI Taxonomy" id="1186058"/>
    <lineage>
        <taxon>Eukaryota</taxon>
        <taxon>Fungi</taxon>
        <taxon>Dikarya</taxon>
        <taxon>Basidiomycota</taxon>
        <taxon>Agaricomycotina</taxon>
        <taxon>Tremellomycetes</taxon>
        <taxon>Trichosporonales</taxon>
        <taxon>Trichosporonaceae</taxon>
        <taxon>Trichosporon</taxon>
    </lineage>
</organism>
<keyword evidence="6" id="KW-0508">mRNA splicing</keyword>
<comment type="subcellular location">
    <subcellularLocation>
        <location evidence="2">Cytoplasm</location>
    </subcellularLocation>
    <subcellularLocation>
        <location evidence="1">Nucleus</location>
    </subcellularLocation>
</comment>
<evidence type="ECO:0000256" key="7">
    <source>
        <dbReference type="ARBA" id="ARBA00023242"/>
    </source>
</evidence>
<dbReference type="PANTHER" id="PTHR12786:SF1">
    <property type="entry name" value="SPLICING REGULATOR SDE2"/>
    <property type="match status" value="1"/>
</dbReference>
<accession>J4UDM9</accession>
<evidence type="ECO:0000256" key="8">
    <source>
        <dbReference type="ARBA" id="ARBA00023306"/>
    </source>
</evidence>
<dbReference type="Pfam" id="PF22782">
    <property type="entry name" value="SDE2"/>
    <property type="match status" value="1"/>
</dbReference>
<evidence type="ECO:0000256" key="2">
    <source>
        <dbReference type="ARBA" id="ARBA00004496"/>
    </source>
</evidence>
<dbReference type="VEuPathDB" id="FungiDB:A1Q1_01613"/>
<feature type="compositionally biased region" description="Basic and acidic residues" evidence="9">
    <location>
        <begin position="204"/>
        <end position="222"/>
    </location>
</feature>